<evidence type="ECO:0000256" key="2">
    <source>
        <dbReference type="ARBA" id="ARBA00022801"/>
    </source>
</evidence>
<keyword evidence="7" id="KW-1185">Reference proteome</keyword>
<dbReference type="FunFam" id="3.40.1490.10:FF:000001">
    <property type="entry name" value="Peptidyl-tRNA hydrolase 2"/>
    <property type="match status" value="1"/>
</dbReference>
<reference evidence="6 7" key="1">
    <citation type="submission" date="2016-10" db="EMBL/GenBank/DDBJ databases">
        <authorList>
            <person name="Cai Z."/>
        </authorList>
    </citation>
    <scope>NUCLEOTIDE SEQUENCE [LARGE SCALE GENOMIC DNA]</scope>
</reference>
<gene>
    <name evidence="6" type="ORF">BQ4739_LOCUS650</name>
</gene>
<name>A0A383V5S1_TETOB</name>
<evidence type="ECO:0000256" key="3">
    <source>
        <dbReference type="ARBA" id="ARBA00038050"/>
    </source>
</evidence>
<evidence type="ECO:0000313" key="6">
    <source>
        <dbReference type="EMBL" id="SZX60069.1"/>
    </source>
</evidence>
<dbReference type="InterPro" id="IPR002833">
    <property type="entry name" value="PTH2"/>
</dbReference>
<accession>A0A383V5S1</accession>
<dbReference type="EC" id="3.1.1.29" evidence="1"/>
<organism evidence="6 7">
    <name type="scientific">Tetradesmus obliquus</name>
    <name type="common">Green alga</name>
    <name type="synonym">Acutodesmus obliquus</name>
    <dbReference type="NCBI Taxonomy" id="3088"/>
    <lineage>
        <taxon>Eukaryota</taxon>
        <taxon>Viridiplantae</taxon>
        <taxon>Chlorophyta</taxon>
        <taxon>core chlorophytes</taxon>
        <taxon>Chlorophyceae</taxon>
        <taxon>CS clade</taxon>
        <taxon>Sphaeropleales</taxon>
        <taxon>Scenedesmaceae</taxon>
        <taxon>Tetradesmus</taxon>
    </lineage>
</organism>
<sequence>MDSTGDNGAIKFVAGLVLGAVIRSLAPGLFSKDDSKASSSSSQPRKKAVGVARPPTIPVPREELKMVLCVNHSLGMGKGKIGAQCAHAAVGVIGKYRKANEVLFRMWERHGQPKIALKIQDEQHMAELAHKALQSGLPCYIVHDAGRTQIAAGSQTVLAIGPGYKSDIDRITGGLSLL</sequence>
<dbReference type="Gene3D" id="3.40.1490.10">
    <property type="entry name" value="Bit1"/>
    <property type="match status" value="1"/>
</dbReference>
<dbReference type="CDD" id="cd02430">
    <property type="entry name" value="PTH2"/>
    <property type="match status" value="1"/>
</dbReference>
<dbReference type="PANTHER" id="PTHR12649:SF11">
    <property type="entry name" value="PEPTIDYL-TRNA HYDROLASE 2, MITOCHONDRIAL"/>
    <property type="match status" value="1"/>
</dbReference>
<dbReference type="STRING" id="3088.A0A383V5S1"/>
<comment type="catalytic activity">
    <reaction evidence="4">
        <text>an N-acyl-L-alpha-aminoacyl-tRNA + H2O = an N-acyl-L-amino acid + a tRNA + H(+)</text>
        <dbReference type="Rhea" id="RHEA:54448"/>
        <dbReference type="Rhea" id="RHEA-COMP:10123"/>
        <dbReference type="Rhea" id="RHEA-COMP:13883"/>
        <dbReference type="ChEBI" id="CHEBI:15377"/>
        <dbReference type="ChEBI" id="CHEBI:15378"/>
        <dbReference type="ChEBI" id="CHEBI:59874"/>
        <dbReference type="ChEBI" id="CHEBI:78442"/>
        <dbReference type="ChEBI" id="CHEBI:138191"/>
        <dbReference type="EC" id="3.1.1.29"/>
    </reaction>
</comment>
<evidence type="ECO:0000313" key="7">
    <source>
        <dbReference type="Proteomes" id="UP000256970"/>
    </source>
</evidence>
<dbReference type="NCBIfam" id="TIGR00283">
    <property type="entry name" value="arch_pth2"/>
    <property type="match status" value="1"/>
</dbReference>
<dbReference type="AlphaFoldDB" id="A0A383V5S1"/>
<dbReference type="Proteomes" id="UP000256970">
    <property type="component" value="Unassembled WGS sequence"/>
</dbReference>
<dbReference type="EMBL" id="FNXT01000045">
    <property type="protein sequence ID" value="SZX60069.1"/>
    <property type="molecule type" value="Genomic_DNA"/>
</dbReference>
<evidence type="ECO:0000256" key="1">
    <source>
        <dbReference type="ARBA" id="ARBA00013260"/>
    </source>
</evidence>
<proteinExistence type="inferred from homology"/>
<dbReference type="GO" id="GO:0005829">
    <property type="term" value="C:cytosol"/>
    <property type="evidence" value="ECO:0007669"/>
    <property type="project" value="TreeGrafter"/>
</dbReference>
<evidence type="ECO:0000256" key="4">
    <source>
        <dbReference type="ARBA" id="ARBA00048707"/>
    </source>
</evidence>
<evidence type="ECO:0000256" key="5">
    <source>
        <dbReference type="SAM" id="MobiDB-lite"/>
    </source>
</evidence>
<keyword evidence="2" id="KW-0378">Hydrolase</keyword>
<feature type="region of interest" description="Disordered" evidence="5">
    <location>
        <begin position="32"/>
        <end position="55"/>
    </location>
</feature>
<dbReference type="InterPro" id="IPR023476">
    <property type="entry name" value="Pep_tRNA_hydro_II_dom_sf"/>
</dbReference>
<dbReference type="Pfam" id="PF01981">
    <property type="entry name" value="PTH2"/>
    <property type="match status" value="1"/>
</dbReference>
<dbReference type="PANTHER" id="PTHR12649">
    <property type="entry name" value="PEPTIDYL-TRNA HYDROLASE 2"/>
    <property type="match status" value="1"/>
</dbReference>
<dbReference type="SUPFAM" id="SSF102462">
    <property type="entry name" value="Peptidyl-tRNA hydrolase II"/>
    <property type="match status" value="1"/>
</dbReference>
<dbReference type="GO" id="GO:0004045">
    <property type="term" value="F:peptidyl-tRNA hydrolase activity"/>
    <property type="evidence" value="ECO:0007669"/>
    <property type="project" value="UniProtKB-EC"/>
</dbReference>
<protein>
    <recommendedName>
        <fullName evidence="1">peptidyl-tRNA hydrolase</fullName>
        <ecNumber evidence="1">3.1.1.29</ecNumber>
    </recommendedName>
</protein>
<comment type="similarity">
    <text evidence="3">Belongs to the PTH2 family.</text>
</comment>